<dbReference type="AlphaFoldDB" id="A0A0D2IAZ2"/>
<dbReference type="OrthoDB" id="18996at2759"/>
<dbReference type="Gene3D" id="2.170.150.40">
    <property type="entry name" value="Domain of unknown function (DUF427)"/>
    <property type="match status" value="1"/>
</dbReference>
<dbReference type="STRING" id="1442369.A0A0D2IAZ2"/>
<dbReference type="Pfam" id="PF04248">
    <property type="entry name" value="NTP_transf_9"/>
    <property type="match status" value="1"/>
</dbReference>
<reference evidence="2 3" key="1">
    <citation type="submission" date="2015-01" db="EMBL/GenBank/DDBJ databases">
        <title>The Genome Sequence of Rhinocladiella mackenzie CBS 650.93.</title>
        <authorList>
            <consortium name="The Broad Institute Genomics Platform"/>
            <person name="Cuomo C."/>
            <person name="de Hoog S."/>
            <person name="Gorbushina A."/>
            <person name="Stielow B."/>
            <person name="Teixiera M."/>
            <person name="Abouelleil A."/>
            <person name="Chapman S.B."/>
            <person name="Priest M."/>
            <person name="Young S.K."/>
            <person name="Wortman J."/>
            <person name="Nusbaum C."/>
            <person name="Birren B."/>
        </authorList>
    </citation>
    <scope>NUCLEOTIDE SEQUENCE [LARGE SCALE GENOMIC DNA]</scope>
    <source>
        <strain evidence="2 3">CBS 650.93</strain>
    </source>
</reference>
<dbReference type="EMBL" id="KN847479">
    <property type="protein sequence ID" value="KIX02989.1"/>
    <property type="molecule type" value="Genomic_DNA"/>
</dbReference>
<gene>
    <name evidence="2" type="ORF">Z518_06539</name>
</gene>
<dbReference type="PANTHER" id="PTHR43058">
    <property type="entry name" value="SLR0655 PROTEIN"/>
    <property type="match status" value="1"/>
</dbReference>
<evidence type="ECO:0000259" key="1">
    <source>
        <dbReference type="Pfam" id="PF04248"/>
    </source>
</evidence>
<dbReference type="PANTHER" id="PTHR43058:SF1">
    <property type="entry name" value="DUF427 DOMAIN-CONTAINING PROTEIN"/>
    <property type="match status" value="1"/>
</dbReference>
<evidence type="ECO:0000313" key="2">
    <source>
        <dbReference type="EMBL" id="KIX02989.1"/>
    </source>
</evidence>
<accession>A0A0D2IAZ2</accession>
<organism evidence="2 3">
    <name type="scientific">Rhinocladiella mackenziei CBS 650.93</name>
    <dbReference type="NCBI Taxonomy" id="1442369"/>
    <lineage>
        <taxon>Eukaryota</taxon>
        <taxon>Fungi</taxon>
        <taxon>Dikarya</taxon>
        <taxon>Ascomycota</taxon>
        <taxon>Pezizomycotina</taxon>
        <taxon>Eurotiomycetes</taxon>
        <taxon>Chaetothyriomycetidae</taxon>
        <taxon>Chaetothyriales</taxon>
        <taxon>Herpotrichiellaceae</taxon>
        <taxon>Rhinocladiella</taxon>
    </lineage>
</organism>
<proteinExistence type="predicted"/>
<sequence>MAAKPKLNVHNFPRPPLLEPTPRHLMIKWNGQTLADTRESYWVLETMHPPTYYLPRTSISDTFKLNQTPGLASLCEWKGRATYWDLTNTSTGETVRNKIWSYEAPTPAFKDIKGYLSFYAHDVPWECFVDEEKVTPQEGDYYGGWVTSELEGAMKGGPETWGW</sequence>
<dbReference type="InterPro" id="IPR007361">
    <property type="entry name" value="DUF427"/>
</dbReference>
<dbReference type="Proteomes" id="UP000053617">
    <property type="component" value="Unassembled WGS sequence"/>
</dbReference>
<protein>
    <recommendedName>
        <fullName evidence="1">DUF427 domain-containing protein</fullName>
    </recommendedName>
</protein>
<dbReference type="VEuPathDB" id="FungiDB:Z518_06539"/>
<dbReference type="HOGENOM" id="CLU_103537_0_0_1"/>
<dbReference type="GeneID" id="25294610"/>
<name>A0A0D2IAZ2_9EURO</name>
<dbReference type="RefSeq" id="XP_013270125.1">
    <property type="nucleotide sequence ID" value="XM_013414671.1"/>
</dbReference>
<dbReference type="InterPro" id="IPR038694">
    <property type="entry name" value="DUF427_sf"/>
</dbReference>
<feature type="domain" description="DUF427" evidence="1">
    <location>
        <begin position="27"/>
        <end position="120"/>
    </location>
</feature>
<keyword evidence="3" id="KW-1185">Reference proteome</keyword>
<evidence type="ECO:0000313" key="3">
    <source>
        <dbReference type="Proteomes" id="UP000053617"/>
    </source>
</evidence>